<dbReference type="KEGG" id="slau:SLA_6883"/>
<dbReference type="InterPro" id="IPR025110">
    <property type="entry name" value="AMP-bd_C"/>
</dbReference>
<name>A0A160P764_STRLU</name>
<reference evidence="3 4" key="1">
    <citation type="journal article" date="2016" name="Genome Announc.">
        <title>Complete Genome Sequence of Thiostrepton-Producing Streptomyces laurentii ATCC 31255.</title>
        <authorList>
            <person name="Doi K."/>
            <person name="Fujino Y."/>
            <person name="Nagayoshi Y."/>
            <person name="Ohshima T."/>
            <person name="Ogata S."/>
        </authorList>
    </citation>
    <scope>NUCLEOTIDE SEQUENCE [LARGE SCALE GENOMIC DNA]</scope>
    <source>
        <strain evidence="3 4">ATCC 31255</strain>
    </source>
</reference>
<dbReference type="InterPro" id="IPR020845">
    <property type="entry name" value="AMP-binding_CS"/>
</dbReference>
<feature type="domain" description="AMP-binding enzyme C-terminal" evidence="2">
    <location>
        <begin position="406"/>
        <end position="478"/>
    </location>
</feature>
<dbReference type="PANTHER" id="PTHR45527">
    <property type="entry name" value="NONRIBOSOMAL PEPTIDE SYNTHETASE"/>
    <property type="match status" value="1"/>
</dbReference>
<dbReference type="Pfam" id="PF00501">
    <property type="entry name" value="AMP-binding"/>
    <property type="match status" value="1"/>
</dbReference>
<dbReference type="Gene3D" id="3.40.50.12780">
    <property type="entry name" value="N-terminal domain of ligase-like"/>
    <property type="match status" value="1"/>
</dbReference>
<dbReference type="NCBIfam" id="TIGR01733">
    <property type="entry name" value="AA-adenyl-dom"/>
    <property type="match status" value="1"/>
</dbReference>
<dbReference type="GO" id="GO:0005829">
    <property type="term" value="C:cytosol"/>
    <property type="evidence" value="ECO:0007669"/>
    <property type="project" value="TreeGrafter"/>
</dbReference>
<evidence type="ECO:0000259" key="2">
    <source>
        <dbReference type="Pfam" id="PF13193"/>
    </source>
</evidence>
<dbReference type="InterPro" id="IPR045851">
    <property type="entry name" value="AMP-bd_C_sf"/>
</dbReference>
<feature type="domain" description="AMP-dependent synthetase/ligase" evidence="1">
    <location>
        <begin position="19"/>
        <end position="348"/>
    </location>
</feature>
<evidence type="ECO:0000259" key="1">
    <source>
        <dbReference type="Pfam" id="PF00501"/>
    </source>
</evidence>
<dbReference type="GO" id="GO:0009366">
    <property type="term" value="C:enterobactin synthetase complex"/>
    <property type="evidence" value="ECO:0007669"/>
    <property type="project" value="TreeGrafter"/>
</dbReference>
<dbReference type="GO" id="GO:0009239">
    <property type="term" value="P:enterobactin biosynthetic process"/>
    <property type="evidence" value="ECO:0007669"/>
    <property type="project" value="TreeGrafter"/>
</dbReference>
<dbReference type="GO" id="GO:0031177">
    <property type="term" value="F:phosphopantetheine binding"/>
    <property type="evidence" value="ECO:0007669"/>
    <property type="project" value="TreeGrafter"/>
</dbReference>
<dbReference type="Proteomes" id="UP000217676">
    <property type="component" value="Chromosome"/>
</dbReference>
<evidence type="ECO:0000313" key="4">
    <source>
        <dbReference type="Proteomes" id="UP000217676"/>
    </source>
</evidence>
<dbReference type="SUPFAM" id="SSF56801">
    <property type="entry name" value="Acetyl-CoA synthetase-like"/>
    <property type="match status" value="1"/>
</dbReference>
<protein>
    <submittedName>
        <fullName evidence="3">Non-ribosomal peptide synthetase</fullName>
    </submittedName>
</protein>
<sequence>MRPIAAADKERYVLIHQALDERAAEFGDHIALIDDKGPVTYSQLVSAADAYAAALVEAGVGPGSLVPVRVTRSARMATLLLAVLKTGAAYCPIDVRWPDERVRELLRLLRAPLFVTDTPLDGAPCWTPPPASALLPGSPTVRADIGPADPACVFFTSGSTGAPKGVVTPHQAVLRLFDSGPLAAFGPGRVLPQLAPVGWDACGLELWGMLSRGGTVVLPDEDHLLPDTLRDLIAGHGVNTLVLVASVVNLLVRLDPGCFDGVDLMFIGGERLSPEPVRTLLLRHPDTTVHNCYGPVESFAFTTMHRIRPQDCDRPHGVPIGRPVPGTEVHLIDGELCVAGTGLAEGYLRDPERTAERFVTVDVQGVPTRVYRTGDRAERDAEGVLHFLGRADRQVKIRGYRVELAEVESHAAGHPGVRDCVAVALTGRSGAYERLALAFTGNADPERVRTELSGRLPGHLVPDVVRRLDELPHNANGKVDHRATAELLRVPTPGRGRR</sequence>
<evidence type="ECO:0000313" key="3">
    <source>
        <dbReference type="EMBL" id="BAU87749.1"/>
    </source>
</evidence>
<dbReference type="InterPro" id="IPR000873">
    <property type="entry name" value="AMP-dep_synth/lig_dom"/>
</dbReference>
<dbReference type="InterPro" id="IPR010071">
    <property type="entry name" value="AA_adenyl_dom"/>
</dbReference>
<dbReference type="Pfam" id="PF13193">
    <property type="entry name" value="AMP-binding_C"/>
    <property type="match status" value="1"/>
</dbReference>
<gene>
    <name evidence="3" type="ORF">SLA_6883</name>
</gene>
<dbReference type="EMBL" id="AP017424">
    <property type="protein sequence ID" value="BAU87749.1"/>
    <property type="molecule type" value="Genomic_DNA"/>
</dbReference>
<dbReference type="Gene3D" id="3.30.300.30">
    <property type="match status" value="1"/>
</dbReference>
<accession>A0A160P764</accession>
<proteinExistence type="predicted"/>
<dbReference type="PANTHER" id="PTHR45527:SF1">
    <property type="entry name" value="FATTY ACID SYNTHASE"/>
    <property type="match status" value="1"/>
</dbReference>
<dbReference type="GO" id="GO:0043041">
    <property type="term" value="P:amino acid activation for nonribosomal peptide biosynthetic process"/>
    <property type="evidence" value="ECO:0007669"/>
    <property type="project" value="TreeGrafter"/>
</dbReference>
<dbReference type="InterPro" id="IPR042099">
    <property type="entry name" value="ANL_N_sf"/>
</dbReference>
<dbReference type="PROSITE" id="PS00455">
    <property type="entry name" value="AMP_BINDING"/>
    <property type="match status" value="1"/>
</dbReference>
<keyword evidence="4" id="KW-1185">Reference proteome</keyword>
<dbReference type="GO" id="GO:0047527">
    <property type="term" value="F:2,3-dihydroxybenzoate-serine ligase activity"/>
    <property type="evidence" value="ECO:0007669"/>
    <property type="project" value="TreeGrafter"/>
</dbReference>
<organism evidence="3 4">
    <name type="scientific">Streptomyces laurentii</name>
    <dbReference type="NCBI Taxonomy" id="39478"/>
    <lineage>
        <taxon>Bacteria</taxon>
        <taxon>Bacillati</taxon>
        <taxon>Actinomycetota</taxon>
        <taxon>Actinomycetes</taxon>
        <taxon>Kitasatosporales</taxon>
        <taxon>Streptomycetaceae</taxon>
        <taxon>Streptomyces</taxon>
    </lineage>
</organism>
<dbReference type="AlphaFoldDB" id="A0A160P764"/>